<reference evidence="2 3" key="1">
    <citation type="submission" date="2020-01" db="EMBL/GenBank/DDBJ databases">
        <title>Whole genome sequencing of Halomonas alkaliphila strain LS44.</title>
        <authorList>
            <person name="Kumar S."/>
            <person name="Paul D."/>
            <person name="Shouche Y."/>
            <person name="Suryavanshi M.V."/>
        </authorList>
    </citation>
    <scope>NUCLEOTIDE SEQUENCE [LARGE SCALE GENOMIC DNA]</scope>
    <source>
        <strain evidence="2 3">LS44</strain>
    </source>
</reference>
<evidence type="ECO:0000259" key="1">
    <source>
        <dbReference type="Pfam" id="PF03886"/>
    </source>
</evidence>
<accession>A0A7C9JQG0</accession>
<dbReference type="OrthoDB" id="5795476at2"/>
<comment type="caution">
    <text evidence="2">The sequence shown here is derived from an EMBL/GenBank/DDBJ whole genome shotgun (WGS) entry which is preliminary data.</text>
</comment>
<proteinExistence type="predicted"/>
<feature type="domain" description="ABC-type transport auxiliary lipoprotein component" evidence="1">
    <location>
        <begin position="32"/>
        <end position="192"/>
    </location>
</feature>
<dbReference type="SUPFAM" id="SSF159594">
    <property type="entry name" value="XCC0632-like"/>
    <property type="match status" value="1"/>
</dbReference>
<dbReference type="InterPro" id="IPR005586">
    <property type="entry name" value="ABC_trans_aux"/>
</dbReference>
<protein>
    <recommendedName>
        <fullName evidence="1">ABC-type transport auxiliary lipoprotein component domain-containing protein</fullName>
    </recommendedName>
</protein>
<gene>
    <name evidence="2" type="ORF">GPL32_02115</name>
</gene>
<dbReference type="RefSeq" id="WP_162217252.1">
    <property type="nucleotide sequence ID" value="NZ_JAAEHK010000002.1"/>
</dbReference>
<dbReference type="Gene3D" id="3.40.50.10610">
    <property type="entry name" value="ABC-type transport auxiliary lipoprotein component"/>
    <property type="match status" value="1"/>
</dbReference>
<evidence type="ECO:0000313" key="3">
    <source>
        <dbReference type="Proteomes" id="UP000480312"/>
    </source>
</evidence>
<dbReference type="AlphaFoldDB" id="A0A7C9JQG0"/>
<dbReference type="Proteomes" id="UP000480312">
    <property type="component" value="Unassembled WGS sequence"/>
</dbReference>
<name>A0A7C9JQG0_9GAMM</name>
<dbReference type="Pfam" id="PF03886">
    <property type="entry name" value="ABC_trans_aux"/>
    <property type="match status" value="1"/>
</dbReference>
<dbReference type="PROSITE" id="PS51257">
    <property type="entry name" value="PROKAR_LIPOPROTEIN"/>
    <property type="match status" value="1"/>
</dbReference>
<evidence type="ECO:0000313" key="2">
    <source>
        <dbReference type="EMBL" id="NDL69304.1"/>
    </source>
</evidence>
<sequence>MNLRPTLALTAIALLLGAGCTILPQGEPATLYRLPASTQSPTSLASAPLPLRLGVAAPEAGHLLGSNRIVVYPERNVVNVYEGARWYDDAPDLLQTRLISGLQQFQLFANVGSDRLPSDVVLLSELRHFQSEYDNIPPSVNVQLDVQLVGAQSRKPITANSFATRVQASSVDIPDVVDAFGRASDALTKQLAAWLEGQASDL</sequence>
<organism evidence="2 3">
    <name type="scientific">Vreelandella alkaliphila</name>
    <dbReference type="NCBI Taxonomy" id="272774"/>
    <lineage>
        <taxon>Bacteria</taxon>
        <taxon>Pseudomonadati</taxon>
        <taxon>Pseudomonadota</taxon>
        <taxon>Gammaproteobacteria</taxon>
        <taxon>Oceanospirillales</taxon>
        <taxon>Halomonadaceae</taxon>
        <taxon>Vreelandella</taxon>
    </lineage>
</organism>
<dbReference type="EMBL" id="JAAEHK010000002">
    <property type="protein sequence ID" value="NDL69304.1"/>
    <property type="molecule type" value="Genomic_DNA"/>
</dbReference>